<evidence type="ECO:0000313" key="1">
    <source>
        <dbReference type="EMBL" id="KAK8921700.1"/>
    </source>
</evidence>
<accession>A0AAP0FXC6</accession>
<evidence type="ECO:0000313" key="2">
    <source>
        <dbReference type="Proteomes" id="UP001418222"/>
    </source>
</evidence>
<sequence>MEEAATPVDGVNQTLRRRERAGYFPLEALSAQTREDGTGEKRSETEARVGGGGKQWRKRWVNQCSYFVYSWVQDFAFMPWITLFKDMLNKIGGLVSRRGLGLPHFPISYLSCCHLHPGTVLFLQCLPSPFKKRFRAPALRHLISLLLPPTFLEASI</sequence>
<name>A0AAP0FXC6_9ASPA</name>
<reference evidence="1 2" key="1">
    <citation type="journal article" date="2022" name="Nat. Plants">
        <title>Genomes of leafy and leafless Platanthera orchids illuminate the evolution of mycoheterotrophy.</title>
        <authorList>
            <person name="Li M.H."/>
            <person name="Liu K.W."/>
            <person name="Li Z."/>
            <person name="Lu H.C."/>
            <person name="Ye Q.L."/>
            <person name="Zhang D."/>
            <person name="Wang J.Y."/>
            <person name="Li Y.F."/>
            <person name="Zhong Z.M."/>
            <person name="Liu X."/>
            <person name="Yu X."/>
            <person name="Liu D.K."/>
            <person name="Tu X.D."/>
            <person name="Liu B."/>
            <person name="Hao Y."/>
            <person name="Liao X.Y."/>
            <person name="Jiang Y.T."/>
            <person name="Sun W.H."/>
            <person name="Chen J."/>
            <person name="Chen Y.Q."/>
            <person name="Ai Y."/>
            <person name="Zhai J.W."/>
            <person name="Wu S.S."/>
            <person name="Zhou Z."/>
            <person name="Hsiao Y.Y."/>
            <person name="Wu W.L."/>
            <person name="Chen Y.Y."/>
            <person name="Lin Y.F."/>
            <person name="Hsu J.L."/>
            <person name="Li C.Y."/>
            <person name="Wang Z.W."/>
            <person name="Zhao X."/>
            <person name="Zhong W.Y."/>
            <person name="Ma X.K."/>
            <person name="Ma L."/>
            <person name="Huang J."/>
            <person name="Chen G.Z."/>
            <person name="Huang M.Z."/>
            <person name="Huang L."/>
            <person name="Peng D.H."/>
            <person name="Luo Y.B."/>
            <person name="Zou S.Q."/>
            <person name="Chen S.P."/>
            <person name="Lan S."/>
            <person name="Tsai W.C."/>
            <person name="Van de Peer Y."/>
            <person name="Liu Z.J."/>
        </authorList>
    </citation>
    <scope>NUCLEOTIDE SEQUENCE [LARGE SCALE GENOMIC DNA]</scope>
    <source>
        <strain evidence="1">Lor287</strain>
    </source>
</reference>
<organism evidence="1 2">
    <name type="scientific">Platanthera zijinensis</name>
    <dbReference type="NCBI Taxonomy" id="2320716"/>
    <lineage>
        <taxon>Eukaryota</taxon>
        <taxon>Viridiplantae</taxon>
        <taxon>Streptophyta</taxon>
        <taxon>Embryophyta</taxon>
        <taxon>Tracheophyta</taxon>
        <taxon>Spermatophyta</taxon>
        <taxon>Magnoliopsida</taxon>
        <taxon>Liliopsida</taxon>
        <taxon>Asparagales</taxon>
        <taxon>Orchidaceae</taxon>
        <taxon>Orchidoideae</taxon>
        <taxon>Orchideae</taxon>
        <taxon>Orchidinae</taxon>
        <taxon>Platanthera</taxon>
    </lineage>
</organism>
<keyword evidence="2" id="KW-1185">Reference proteome</keyword>
<dbReference type="EMBL" id="JBBWWQ010000018">
    <property type="protein sequence ID" value="KAK8921700.1"/>
    <property type="molecule type" value="Genomic_DNA"/>
</dbReference>
<comment type="caution">
    <text evidence="1">The sequence shown here is derived from an EMBL/GenBank/DDBJ whole genome shotgun (WGS) entry which is preliminary data.</text>
</comment>
<dbReference type="AlphaFoldDB" id="A0AAP0FXC6"/>
<proteinExistence type="predicted"/>
<dbReference type="Proteomes" id="UP001418222">
    <property type="component" value="Unassembled WGS sequence"/>
</dbReference>
<protein>
    <submittedName>
        <fullName evidence="1">Uncharacterized protein</fullName>
    </submittedName>
</protein>
<gene>
    <name evidence="1" type="ORF">KSP39_PZI020873</name>
</gene>